<dbReference type="Gene3D" id="3.30.160.20">
    <property type="match status" value="1"/>
</dbReference>
<comment type="caution">
    <text evidence="1">The sequence shown here is derived from an EMBL/GenBank/DDBJ whole genome shotgun (WGS) entry which is preliminary data.</text>
</comment>
<dbReference type="GO" id="GO:0020037">
    <property type="term" value="F:heme binding"/>
    <property type="evidence" value="ECO:0007669"/>
    <property type="project" value="InterPro"/>
</dbReference>
<protein>
    <submittedName>
        <fullName evidence="1">Microprocessor complex subunit DGCR8</fullName>
    </submittedName>
</protein>
<dbReference type="GO" id="GO:0070877">
    <property type="term" value="C:microprocessor complex"/>
    <property type="evidence" value="ECO:0007669"/>
    <property type="project" value="InterPro"/>
</dbReference>
<dbReference type="EMBL" id="BMAO01018305">
    <property type="protein sequence ID" value="GFR22535.1"/>
    <property type="molecule type" value="Genomic_DNA"/>
</dbReference>
<feature type="non-terminal residue" evidence="1">
    <location>
        <position position="89"/>
    </location>
</feature>
<gene>
    <name evidence="1" type="primary">DGCR8</name>
    <name evidence="1" type="ORF">TNCT_316891</name>
</gene>
<dbReference type="PANTHER" id="PTHR13482">
    <property type="entry name" value="MICRORNA PROCESSOR COMPLEX SUBUNIT DGCR8"/>
    <property type="match status" value="1"/>
</dbReference>
<dbReference type="PANTHER" id="PTHR13482:SF3">
    <property type="entry name" value="MICROPROCESSOR COMPLEX SUBUNIT DGCR8"/>
    <property type="match status" value="1"/>
</dbReference>
<evidence type="ECO:0000313" key="2">
    <source>
        <dbReference type="Proteomes" id="UP000887116"/>
    </source>
</evidence>
<organism evidence="1 2">
    <name type="scientific">Trichonephila clavata</name>
    <name type="common">Joro spider</name>
    <name type="synonym">Nephila clavata</name>
    <dbReference type="NCBI Taxonomy" id="2740835"/>
    <lineage>
        <taxon>Eukaryota</taxon>
        <taxon>Metazoa</taxon>
        <taxon>Ecdysozoa</taxon>
        <taxon>Arthropoda</taxon>
        <taxon>Chelicerata</taxon>
        <taxon>Arachnida</taxon>
        <taxon>Araneae</taxon>
        <taxon>Araneomorphae</taxon>
        <taxon>Entelegynae</taxon>
        <taxon>Araneoidea</taxon>
        <taxon>Nephilidae</taxon>
        <taxon>Trichonephila</taxon>
    </lineage>
</organism>
<proteinExistence type="predicted"/>
<reference evidence="1" key="1">
    <citation type="submission" date="2020-07" db="EMBL/GenBank/DDBJ databases">
        <title>Multicomponent nature underlies the extraordinary mechanical properties of spider dragline silk.</title>
        <authorList>
            <person name="Kono N."/>
            <person name="Nakamura H."/>
            <person name="Mori M."/>
            <person name="Yoshida Y."/>
            <person name="Ohtoshi R."/>
            <person name="Malay A.D."/>
            <person name="Moran D.A.P."/>
            <person name="Tomita M."/>
            <person name="Numata K."/>
            <person name="Arakawa K."/>
        </authorList>
    </citation>
    <scope>NUCLEOTIDE SEQUENCE</scope>
</reference>
<dbReference type="Proteomes" id="UP000887116">
    <property type="component" value="Unassembled WGS sequence"/>
</dbReference>
<sequence length="89" mass="10411">VVCKNKRDGKHRASQAILQKLHPHINSWGSLLRMYGKGSCKTMKEKKEEEQRITELQSQACVNKPNMSILNKLKEEMLKYREKVKSKNQ</sequence>
<evidence type="ECO:0000313" key="1">
    <source>
        <dbReference type="EMBL" id="GFR22535.1"/>
    </source>
</evidence>
<dbReference type="GO" id="GO:0070878">
    <property type="term" value="F:primary miRNA binding"/>
    <property type="evidence" value="ECO:0007669"/>
    <property type="project" value="TreeGrafter"/>
</dbReference>
<dbReference type="AlphaFoldDB" id="A0A8X6HHY9"/>
<accession>A0A8X6HHY9</accession>
<keyword evidence="2" id="KW-1185">Reference proteome</keyword>
<dbReference type="GO" id="GO:0042802">
    <property type="term" value="F:identical protein binding"/>
    <property type="evidence" value="ECO:0007669"/>
    <property type="project" value="InterPro"/>
</dbReference>
<dbReference type="GO" id="GO:0031053">
    <property type="term" value="P:primary miRNA processing"/>
    <property type="evidence" value="ECO:0007669"/>
    <property type="project" value="InterPro"/>
</dbReference>
<name>A0A8X6HHY9_TRICU</name>
<dbReference type="OrthoDB" id="112668at2759"/>
<dbReference type="GO" id="GO:0003725">
    <property type="term" value="F:double-stranded RNA binding"/>
    <property type="evidence" value="ECO:0007669"/>
    <property type="project" value="TreeGrafter"/>
</dbReference>
<dbReference type="InterPro" id="IPR040375">
    <property type="entry name" value="DGCR8"/>
</dbReference>